<dbReference type="RefSeq" id="WP_148378068.1">
    <property type="nucleotide sequence ID" value="NZ_VSIY01000009.1"/>
</dbReference>
<evidence type="ECO:0000256" key="1">
    <source>
        <dbReference type="SAM" id="MobiDB-lite"/>
    </source>
</evidence>
<evidence type="ECO:0000313" key="3">
    <source>
        <dbReference type="Proteomes" id="UP000322080"/>
    </source>
</evidence>
<sequence length="176" mass="17600">MNAISPFSLIDKLGAGKAVGAAASFIADAARDTARDATRPGGPLGTAFSEVWDRLDANKDGRVTGDDALGHAVMAGAWTFDTVGRAMGLEMDRGGNSRAAAPGPDPLAPGLTTPAQMMLAEGQRAPEGPGSAPAGAPYGAPLSAPGQTTGSAPPAADLTALEAIRATYQALRAARF</sequence>
<evidence type="ECO:0008006" key="4">
    <source>
        <dbReference type="Google" id="ProtNLM"/>
    </source>
</evidence>
<accession>A0A5D0RJK2</accession>
<keyword evidence="3" id="KW-1185">Reference proteome</keyword>
<dbReference type="AlphaFoldDB" id="A0A5D0RJK2"/>
<gene>
    <name evidence="2" type="ORF">FVF75_11200</name>
</gene>
<dbReference type="EMBL" id="VSIY01000009">
    <property type="protein sequence ID" value="TYB81005.1"/>
    <property type="molecule type" value="Genomic_DNA"/>
</dbReference>
<organism evidence="2 3">
    <name type="scientific">Maritimibacter fusiformis</name>
    <dbReference type="NCBI Taxonomy" id="2603819"/>
    <lineage>
        <taxon>Bacteria</taxon>
        <taxon>Pseudomonadati</taxon>
        <taxon>Pseudomonadota</taxon>
        <taxon>Alphaproteobacteria</taxon>
        <taxon>Rhodobacterales</taxon>
        <taxon>Roseobacteraceae</taxon>
        <taxon>Maritimibacter</taxon>
    </lineage>
</organism>
<protein>
    <recommendedName>
        <fullName evidence="4">EF-hand domain-containing protein</fullName>
    </recommendedName>
</protein>
<feature type="region of interest" description="Disordered" evidence="1">
    <location>
        <begin position="91"/>
        <end position="154"/>
    </location>
</feature>
<comment type="caution">
    <text evidence="2">The sequence shown here is derived from an EMBL/GenBank/DDBJ whole genome shotgun (WGS) entry which is preliminary data.</text>
</comment>
<name>A0A5D0RJK2_9RHOB</name>
<reference evidence="2 3" key="1">
    <citation type="submission" date="2019-08" db="EMBL/GenBank/DDBJ databases">
        <title>Identification of a novel species of the genus Boseongicola.</title>
        <authorList>
            <person name="Zhang X.-Q."/>
        </authorList>
    </citation>
    <scope>NUCLEOTIDE SEQUENCE [LARGE SCALE GENOMIC DNA]</scope>
    <source>
        <strain evidence="2 3">HY14</strain>
    </source>
</reference>
<dbReference type="Proteomes" id="UP000322080">
    <property type="component" value="Unassembled WGS sequence"/>
</dbReference>
<evidence type="ECO:0000313" key="2">
    <source>
        <dbReference type="EMBL" id="TYB81005.1"/>
    </source>
</evidence>
<feature type="compositionally biased region" description="Low complexity" evidence="1">
    <location>
        <begin position="125"/>
        <end position="146"/>
    </location>
</feature>
<proteinExistence type="predicted"/>